<name>A0ACD1HPB5_9EURO</name>
<dbReference type="EMBL" id="KZ824933">
    <property type="protein sequence ID" value="RAH75683.1"/>
    <property type="molecule type" value="Genomic_DNA"/>
</dbReference>
<keyword evidence="2" id="KW-1185">Reference proteome</keyword>
<proteinExistence type="predicted"/>
<protein>
    <submittedName>
        <fullName evidence="1">Uncharacterized protein</fullName>
    </submittedName>
</protein>
<dbReference type="Proteomes" id="UP000249661">
    <property type="component" value="Unassembled WGS sequence"/>
</dbReference>
<sequence>MVQSEYLRLYVNAFAFQAVLYRTSKEGPTSASAKPAAYFPFSVMASPDGRHVYIAIEAARNVLKCLMNHLNPTKHLRFLPIRYYLYQIHASVFLFKALSVGALGADESHECAMIVKELSRCSRWQPQDQNISPTNMGPR</sequence>
<evidence type="ECO:0000313" key="1">
    <source>
        <dbReference type="EMBL" id="RAH75683.1"/>
    </source>
</evidence>
<gene>
    <name evidence="1" type="ORF">BO66DRAFT_14107</name>
</gene>
<reference evidence="1" key="1">
    <citation type="submission" date="2018-02" db="EMBL/GenBank/DDBJ databases">
        <title>The genomes of Aspergillus section Nigri reveals drivers in fungal speciation.</title>
        <authorList>
            <consortium name="DOE Joint Genome Institute"/>
            <person name="Vesth T.C."/>
            <person name="Nybo J."/>
            <person name="Theobald S."/>
            <person name="Brandl J."/>
            <person name="Frisvad J.C."/>
            <person name="Nielsen K.F."/>
            <person name="Lyhne E.K."/>
            <person name="Kogle M.E."/>
            <person name="Kuo A."/>
            <person name="Riley R."/>
            <person name="Clum A."/>
            <person name="Nolan M."/>
            <person name="Lipzen A."/>
            <person name="Salamov A."/>
            <person name="Henrissat B."/>
            <person name="Wiebenga A."/>
            <person name="De vries R.P."/>
            <person name="Grigoriev I.V."/>
            <person name="Mortensen U.H."/>
            <person name="Andersen M.R."/>
            <person name="Baker S.E."/>
        </authorList>
    </citation>
    <scope>NUCLEOTIDE SEQUENCE</scope>
    <source>
        <strain evidence="1">CBS 121060</strain>
    </source>
</reference>
<accession>A0ACD1HPB5</accession>
<evidence type="ECO:0000313" key="2">
    <source>
        <dbReference type="Proteomes" id="UP000249661"/>
    </source>
</evidence>
<organism evidence="1 2">
    <name type="scientific">Aspergillus aculeatinus CBS 121060</name>
    <dbReference type="NCBI Taxonomy" id="1448322"/>
    <lineage>
        <taxon>Eukaryota</taxon>
        <taxon>Fungi</taxon>
        <taxon>Dikarya</taxon>
        <taxon>Ascomycota</taxon>
        <taxon>Pezizomycotina</taxon>
        <taxon>Eurotiomycetes</taxon>
        <taxon>Eurotiomycetidae</taxon>
        <taxon>Eurotiales</taxon>
        <taxon>Aspergillaceae</taxon>
        <taxon>Aspergillus</taxon>
        <taxon>Aspergillus subgen. Circumdati</taxon>
    </lineage>
</organism>